<dbReference type="AlphaFoldDB" id="A0A7C9N2P7"/>
<dbReference type="RefSeq" id="WP_160963512.1">
    <property type="nucleotide sequence ID" value="NZ_WVUD01000049.1"/>
</dbReference>
<protein>
    <submittedName>
        <fullName evidence="1">Uncharacterized protein</fullName>
    </submittedName>
</protein>
<organism evidence="1 2">
    <name type="scientific">Solidesulfovibrio aerotolerans</name>
    <dbReference type="NCBI Taxonomy" id="295255"/>
    <lineage>
        <taxon>Bacteria</taxon>
        <taxon>Pseudomonadati</taxon>
        <taxon>Thermodesulfobacteriota</taxon>
        <taxon>Desulfovibrionia</taxon>
        <taxon>Desulfovibrionales</taxon>
        <taxon>Desulfovibrionaceae</taxon>
        <taxon>Solidesulfovibrio</taxon>
    </lineage>
</organism>
<gene>
    <name evidence="1" type="ORF">GTA51_17850</name>
</gene>
<keyword evidence="2" id="KW-1185">Reference proteome</keyword>
<proteinExistence type="predicted"/>
<evidence type="ECO:0000313" key="2">
    <source>
        <dbReference type="Proteomes" id="UP000482487"/>
    </source>
</evidence>
<dbReference type="EMBL" id="WVUD01000049">
    <property type="protein sequence ID" value="MYL84977.1"/>
    <property type="molecule type" value="Genomic_DNA"/>
</dbReference>
<accession>A0A7C9N2P7</accession>
<name>A0A7C9N2P7_9BACT</name>
<sequence length="69" mass="7852">MAWTESDHKRQGTRRARCASCKWWFDGTCRKRSPWIVAGQIAGGQGFDGIWPRTPSDSWCGDFAFGQEI</sequence>
<comment type="caution">
    <text evidence="1">The sequence shown here is derived from an EMBL/GenBank/DDBJ whole genome shotgun (WGS) entry which is preliminary data.</text>
</comment>
<reference evidence="1 2" key="1">
    <citation type="submission" date="2020-01" db="EMBL/GenBank/DDBJ databases">
        <title>Genome sequence of Desulfovibrio aerotolerans DSM 16695(T).</title>
        <authorList>
            <person name="Karnachuk O."/>
            <person name="Avakyan M."/>
            <person name="Mardanov A."/>
            <person name="Kadnikov V."/>
            <person name="Ravin N."/>
        </authorList>
    </citation>
    <scope>NUCLEOTIDE SEQUENCE [LARGE SCALE GENOMIC DNA]</scope>
    <source>
        <strain evidence="1 2">DSM 16695</strain>
    </source>
</reference>
<dbReference type="OrthoDB" id="5458626at2"/>
<evidence type="ECO:0000313" key="1">
    <source>
        <dbReference type="EMBL" id="MYL84977.1"/>
    </source>
</evidence>
<dbReference type="Proteomes" id="UP000482487">
    <property type="component" value="Unassembled WGS sequence"/>
</dbReference>